<sequence length="190" mass="21630">MPSIRQDAWTHAEDAELADVILRHIKEGSTQLAGFTEAGSRLSRTPAACGFRWNSAIRKVNEEALKEAKTIRKQNKNKVKKALHQTKQEDPVFSATVSDQIPQVPVSEPDIDQMIHFLGELKKQYNGADSQIANEQLENLRIENKLLDEAYQKLQKDYSRVKSNYESLLNVLKVVDQARKDFPSIKESVR</sequence>
<name>A0A1I2REU8_9BACL</name>
<keyword evidence="3" id="KW-1185">Reference proteome</keyword>
<dbReference type="PANTHER" id="PTHR41302:SF2">
    <property type="entry name" value="PRESPORE SPECIFIC TRANSCRIPTIONAL ACTIVATOR RSFA"/>
    <property type="match status" value="1"/>
</dbReference>
<dbReference type="InterPro" id="IPR014243">
    <property type="entry name" value="RsfA-like"/>
</dbReference>
<dbReference type="Proteomes" id="UP000198752">
    <property type="component" value="Unassembled WGS sequence"/>
</dbReference>
<evidence type="ECO:0000313" key="2">
    <source>
        <dbReference type="EMBL" id="SFG39225.1"/>
    </source>
</evidence>
<proteinExistence type="predicted"/>
<protein>
    <submittedName>
        <fullName evidence="2">Myb-like DNA-binding domain-containing protein</fullName>
    </submittedName>
</protein>
<dbReference type="RefSeq" id="WP_093671741.1">
    <property type="nucleotide sequence ID" value="NZ_FOOY01000009.1"/>
</dbReference>
<dbReference type="Pfam" id="PF13921">
    <property type="entry name" value="Myb_DNA-bind_6"/>
    <property type="match status" value="1"/>
</dbReference>
<keyword evidence="1" id="KW-0175">Coiled coil</keyword>
<dbReference type="OrthoDB" id="2845592at2"/>
<reference evidence="3" key="1">
    <citation type="submission" date="2016-10" db="EMBL/GenBank/DDBJ databases">
        <authorList>
            <person name="Varghese N."/>
            <person name="Submissions S."/>
        </authorList>
    </citation>
    <scope>NUCLEOTIDE SEQUENCE [LARGE SCALE GENOMIC DNA]</scope>
    <source>
        <strain evidence="3">ATCC 700379</strain>
    </source>
</reference>
<gene>
    <name evidence="2" type="ORF">SAMN02982927_01583</name>
</gene>
<dbReference type="AlphaFoldDB" id="A0A1I2REU8"/>
<dbReference type="PANTHER" id="PTHR41302">
    <property type="entry name" value="PRESPORE-SPECIFIC TRANSCRIPTIONAL REGULATOR RSFA-RELATED"/>
    <property type="match status" value="1"/>
</dbReference>
<keyword evidence="2" id="KW-0238">DNA-binding</keyword>
<dbReference type="STRING" id="269670.SAMN02982927_01583"/>
<evidence type="ECO:0000313" key="3">
    <source>
        <dbReference type="Proteomes" id="UP000198752"/>
    </source>
</evidence>
<dbReference type="GO" id="GO:0003677">
    <property type="term" value="F:DNA binding"/>
    <property type="evidence" value="ECO:0007669"/>
    <property type="project" value="UniProtKB-KW"/>
</dbReference>
<organism evidence="2 3">
    <name type="scientific">Sporolactobacillus nakayamae</name>
    <dbReference type="NCBI Taxonomy" id="269670"/>
    <lineage>
        <taxon>Bacteria</taxon>
        <taxon>Bacillati</taxon>
        <taxon>Bacillota</taxon>
        <taxon>Bacilli</taxon>
        <taxon>Bacillales</taxon>
        <taxon>Sporolactobacillaceae</taxon>
        <taxon>Sporolactobacillus</taxon>
    </lineage>
</organism>
<feature type="coiled-coil region" evidence="1">
    <location>
        <begin position="118"/>
        <end position="171"/>
    </location>
</feature>
<accession>A0A1I2REU8</accession>
<dbReference type="EMBL" id="FOOY01000009">
    <property type="protein sequence ID" value="SFG39225.1"/>
    <property type="molecule type" value="Genomic_DNA"/>
</dbReference>
<evidence type="ECO:0000256" key="1">
    <source>
        <dbReference type="SAM" id="Coils"/>
    </source>
</evidence>